<dbReference type="Proteomes" id="UP000215884">
    <property type="component" value="Chromosome"/>
</dbReference>
<dbReference type="InterPro" id="IPR000073">
    <property type="entry name" value="AB_hydrolase_1"/>
</dbReference>
<dbReference type="Pfam" id="PF00561">
    <property type="entry name" value="Abhydrolase_1"/>
    <property type="match status" value="1"/>
</dbReference>
<evidence type="ECO:0000259" key="6">
    <source>
        <dbReference type="Pfam" id="PF07167"/>
    </source>
</evidence>
<dbReference type="Pfam" id="PF07167">
    <property type="entry name" value="PhaC_N"/>
    <property type="match status" value="1"/>
</dbReference>
<reference evidence="7 8" key="2">
    <citation type="journal article" date="2019" name="Int. J. Syst. Evol. Microbiol.">
        <title>Description and complete genome sequence of Bradyrhizobium amphicarpaeae sp. nov., harbouring photosystem and nitrogen-fixation genes.</title>
        <authorList>
            <person name="Bromfield E.S.P."/>
            <person name="Cloutier S."/>
            <person name="Nguyen H.D.T."/>
        </authorList>
    </citation>
    <scope>NUCLEOTIDE SEQUENCE [LARGE SCALE GENOMIC DNA]</scope>
    <source>
        <strain evidence="7 8">39S1MB</strain>
    </source>
</reference>
<feature type="domain" description="Poly-beta-hydroxybutyrate polymerase N-terminal" evidence="6">
    <location>
        <begin position="110"/>
        <end position="282"/>
    </location>
</feature>
<keyword evidence="3" id="KW-0808">Transferase</keyword>
<dbReference type="GO" id="GO:0042619">
    <property type="term" value="P:poly-hydroxybutyrate biosynthetic process"/>
    <property type="evidence" value="ECO:0007669"/>
    <property type="project" value="InterPro"/>
</dbReference>
<reference evidence="7 8" key="1">
    <citation type="journal article" date="2017" name="Syst. Appl. Microbiol.">
        <title>Soybeans inoculated with root zone soils of Canadian native legumes harbour diverse and novel Bradyrhizobium spp. that possess agricultural potential.</title>
        <authorList>
            <person name="Bromfield E.S.P."/>
            <person name="Cloutier S."/>
            <person name="Tambong J.T."/>
            <person name="Tran Thi T.V."/>
        </authorList>
    </citation>
    <scope>NUCLEOTIDE SEQUENCE [LARGE SCALE GENOMIC DNA]</scope>
    <source>
        <strain evidence="7 8">39S1MB</strain>
    </source>
</reference>
<evidence type="ECO:0000259" key="5">
    <source>
        <dbReference type="Pfam" id="PF00561"/>
    </source>
</evidence>
<dbReference type="InterPro" id="IPR051321">
    <property type="entry name" value="PHA/PHB_synthase"/>
</dbReference>
<evidence type="ECO:0000256" key="4">
    <source>
        <dbReference type="ARBA" id="ARBA00023315"/>
    </source>
</evidence>
<dbReference type="InterPro" id="IPR029058">
    <property type="entry name" value="AB_hydrolase_fold"/>
</dbReference>
<comment type="subcellular location">
    <subcellularLocation>
        <location evidence="1">Cytoplasm</location>
    </subcellularLocation>
</comment>
<organism evidence="7 8">
    <name type="scientific">Bradyrhizobium amphicarpaeae</name>
    <dbReference type="NCBI Taxonomy" id="1404768"/>
    <lineage>
        <taxon>Bacteria</taxon>
        <taxon>Pseudomonadati</taxon>
        <taxon>Pseudomonadota</taxon>
        <taxon>Alphaproteobacteria</taxon>
        <taxon>Hyphomicrobiales</taxon>
        <taxon>Nitrobacteraceae</taxon>
        <taxon>Bradyrhizobium</taxon>
    </lineage>
</organism>
<keyword evidence="4" id="KW-0012">Acyltransferase</keyword>
<feature type="domain" description="AB hydrolase-1" evidence="5">
    <location>
        <begin position="315"/>
        <end position="525"/>
    </location>
</feature>
<evidence type="ECO:0000256" key="3">
    <source>
        <dbReference type="ARBA" id="ARBA00022679"/>
    </source>
</evidence>
<name>A0A2U8PTH3_9BRAD</name>
<accession>A0A2U8PTH3</accession>
<dbReference type="PANTHER" id="PTHR36837:SF5">
    <property type="entry name" value="POLY-3-HYDROXYBUTYRATE SYNTHASE"/>
    <property type="match status" value="1"/>
</dbReference>
<sequence length="600" mass="67146">MATTDTPKPEPKFDAEAFAMNVARAMENGGKALAAYLKPRESGEVQDRPPAELTEVVKTFTSVAEYWLSDTSRSSDLQIKLAKDYLDLWGSAARRMAGQDAAPAIAPSPRDKRFADPEWKSNQFFDFVMQLYLLTTRWAQELVRDAEGLDPQTRRKAEFYMQQLTNALSPSNFVLTNPEVLRETMASSGENLARGLKMLAEDIAAGNGMLKIRQSDPDNLVVGVNMATTPGKVIYQNELMQLIQYSPTTETVLRTPLLIVPPWINKFYILDLKPEKSYIKWCVDQGITVFVISWVNPDKRLGNKSWEDYMKEGPLTAMDVIEKVTGEMKVHTAGYCVGGTMLATTLAWLAEKRRQRVSSATFFAAQVDFSHAGDLLVFVDEEQIASLEQDMKAAGVLEGSKMAMAFNMLRSNDLIWSYVVSNYLKGKQPSAFDLLHWNSDATRMTASNHSYYLRNCYLENRLSTGTMVLDNTLLDLSKVKVPVYNLATREDHIAPAESVLYGSQFFGGPVKYVLSGSGHIAGVVNPPASNKYQYWTNDNIKDVNVAEWLKGAVEHKGSWWPDWRQWLGELDPEQVPARIPGGNAFPPIEDAPGSYVRVRA</sequence>
<dbReference type="SUPFAM" id="SSF53474">
    <property type="entry name" value="alpha/beta-Hydrolases"/>
    <property type="match status" value="1"/>
</dbReference>
<evidence type="ECO:0000313" key="8">
    <source>
        <dbReference type="Proteomes" id="UP000215884"/>
    </source>
</evidence>
<dbReference type="KEGG" id="brq:CIT40_14355"/>
<evidence type="ECO:0000313" key="7">
    <source>
        <dbReference type="EMBL" id="AWM01103.1"/>
    </source>
</evidence>
<dbReference type="Gene3D" id="3.40.50.1820">
    <property type="entry name" value="alpha/beta hydrolase"/>
    <property type="match status" value="1"/>
</dbReference>
<keyword evidence="8" id="KW-1185">Reference proteome</keyword>
<dbReference type="EMBL" id="CP029426">
    <property type="protein sequence ID" value="AWM01103.1"/>
    <property type="molecule type" value="Genomic_DNA"/>
</dbReference>
<dbReference type="PANTHER" id="PTHR36837">
    <property type="entry name" value="POLY(3-HYDROXYALKANOATE) POLYMERASE SUBUNIT PHAC"/>
    <property type="match status" value="1"/>
</dbReference>
<keyword evidence="2" id="KW-0963">Cytoplasm</keyword>
<dbReference type="GO" id="GO:0005737">
    <property type="term" value="C:cytoplasm"/>
    <property type="evidence" value="ECO:0007669"/>
    <property type="project" value="UniProtKB-SubCell"/>
</dbReference>
<protein>
    <submittedName>
        <fullName evidence="7">Class I poly(R)-hydroxyalkanoic acid synthase</fullName>
    </submittedName>
</protein>
<dbReference type="InterPro" id="IPR010941">
    <property type="entry name" value="PhaC_N"/>
</dbReference>
<dbReference type="GO" id="GO:0016746">
    <property type="term" value="F:acyltransferase activity"/>
    <property type="evidence" value="ECO:0007669"/>
    <property type="project" value="UniProtKB-KW"/>
</dbReference>
<gene>
    <name evidence="7" type="ORF">CIT40_14355</name>
</gene>
<proteinExistence type="predicted"/>
<dbReference type="OrthoDB" id="7208816at2"/>
<dbReference type="AlphaFoldDB" id="A0A2U8PTH3"/>
<evidence type="ECO:0000256" key="2">
    <source>
        <dbReference type="ARBA" id="ARBA00022490"/>
    </source>
</evidence>
<dbReference type="NCBIfam" id="TIGR01838">
    <property type="entry name" value="PHA_synth_I"/>
    <property type="match status" value="1"/>
</dbReference>
<dbReference type="InterPro" id="IPR010963">
    <property type="entry name" value="PHA_synth_I"/>
</dbReference>
<evidence type="ECO:0000256" key="1">
    <source>
        <dbReference type="ARBA" id="ARBA00004496"/>
    </source>
</evidence>